<proteinExistence type="predicted"/>
<dbReference type="PROSITE" id="PS50935">
    <property type="entry name" value="SSB"/>
    <property type="match status" value="1"/>
</dbReference>
<dbReference type="Pfam" id="PF00436">
    <property type="entry name" value="SSB"/>
    <property type="match status" value="1"/>
</dbReference>
<organism evidence="3">
    <name type="scientific">metagenome</name>
    <dbReference type="NCBI Taxonomy" id="256318"/>
    <lineage>
        <taxon>unclassified sequences</taxon>
        <taxon>metagenomes</taxon>
    </lineage>
</organism>
<protein>
    <submittedName>
        <fullName evidence="3">Single-stranded DNA-binding protein</fullName>
    </submittedName>
</protein>
<evidence type="ECO:0000313" key="3">
    <source>
        <dbReference type="EMBL" id="CUR58157.1"/>
    </source>
</evidence>
<dbReference type="InterPro" id="IPR012340">
    <property type="entry name" value="NA-bd_OB-fold"/>
</dbReference>
<keyword evidence="1 3" id="KW-0238">DNA-binding</keyword>
<dbReference type="GO" id="GO:0003697">
    <property type="term" value="F:single-stranded DNA binding"/>
    <property type="evidence" value="ECO:0007669"/>
    <property type="project" value="InterPro"/>
</dbReference>
<dbReference type="SUPFAM" id="SSF50249">
    <property type="entry name" value="Nucleic acid-binding proteins"/>
    <property type="match status" value="1"/>
</dbReference>
<dbReference type="InterPro" id="IPR000424">
    <property type="entry name" value="Primosome_PriB/ssb"/>
</dbReference>
<evidence type="ECO:0000256" key="2">
    <source>
        <dbReference type="SAM" id="MobiDB-lite"/>
    </source>
</evidence>
<name>A0A2P2C842_9ZZZZ</name>
<accession>A0A2P2C842</accession>
<dbReference type="EMBL" id="CZKA01000043">
    <property type="protein sequence ID" value="CUR58157.1"/>
    <property type="molecule type" value="Genomic_DNA"/>
</dbReference>
<gene>
    <name evidence="3" type="ORF">NOCA2480132</name>
</gene>
<dbReference type="AlphaFoldDB" id="A0A2P2C842"/>
<dbReference type="Gene3D" id="2.40.50.140">
    <property type="entry name" value="Nucleic acid-binding proteins"/>
    <property type="match status" value="1"/>
</dbReference>
<feature type="region of interest" description="Disordered" evidence="2">
    <location>
        <begin position="117"/>
        <end position="143"/>
    </location>
</feature>
<evidence type="ECO:0000256" key="1">
    <source>
        <dbReference type="ARBA" id="ARBA00023125"/>
    </source>
</evidence>
<reference evidence="3" key="1">
    <citation type="submission" date="2015-08" db="EMBL/GenBank/DDBJ databases">
        <authorList>
            <person name="Babu N.S."/>
            <person name="Beckwith C.J."/>
            <person name="Beseler K.G."/>
            <person name="Brison A."/>
            <person name="Carone J.V."/>
            <person name="Caskin T.P."/>
            <person name="Diamond M."/>
            <person name="Durham M.E."/>
            <person name="Foxe J.M."/>
            <person name="Go M."/>
            <person name="Henderson B.A."/>
            <person name="Jones I.B."/>
            <person name="McGettigan J.A."/>
            <person name="Micheletti S.J."/>
            <person name="Nasrallah M.E."/>
            <person name="Ortiz D."/>
            <person name="Piller C.R."/>
            <person name="Privatt S.R."/>
            <person name="Schneider S.L."/>
            <person name="Sharp S."/>
            <person name="Smith T.C."/>
            <person name="Stanton J.D."/>
            <person name="Ullery H.E."/>
            <person name="Wilson R.J."/>
            <person name="Serrano M.G."/>
            <person name="Buck G."/>
            <person name="Lee V."/>
            <person name="Wang Y."/>
            <person name="Carvalho R."/>
            <person name="Voegtly L."/>
            <person name="Shi R."/>
            <person name="Duckworth R."/>
            <person name="Johnson A."/>
            <person name="Loviza R."/>
            <person name="Walstead R."/>
            <person name="Shah Z."/>
            <person name="Kiflezghi M."/>
            <person name="Wade K."/>
            <person name="Ball S.L."/>
            <person name="Bradley K.W."/>
            <person name="Asai D.J."/>
            <person name="Bowman C.A."/>
            <person name="Russell D.A."/>
            <person name="Pope W.H."/>
            <person name="Jacobs-Sera D."/>
            <person name="Hendrix R.W."/>
            <person name="Hatfull G.F."/>
        </authorList>
    </citation>
    <scope>NUCLEOTIDE SEQUENCE</scope>
</reference>
<sequence>MTIPTRMSLQGFIATAPELNFTGKGHARMFCRVGIEQHRKEVDGSFTKLDPVFVDMVLFDRSAERAYARFKVGDQVVASGYVHEYEQERPSGPSEMREQFVARRIGHDCARTRYVVDRAPDKQPDPPSNELTVVNEPAPAVSI</sequence>